<keyword evidence="2" id="KW-1185">Reference proteome</keyword>
<dbReference type="EMBL" id="AGBW02011414">
    <property type="protein sequence ID" value="OWR46698.1"/>
    <property type="molecule type" value="Genomic_DNA"/>
</dbReference>
<dbReference type="eggNOG" id="ENOG502SWFV">
    <property type="taxonomic scope" value="Eukaryota"/>
</dbReference>
<organism evidence="1 2">
    <name type="scientific">Danaus plexippus plexippus</name>
    <dbReference type="NCBI Taxonomy" id="278856"/>
    <lineage>
        <taxon>Eukaryota</taxon>
        <taxon>Metazoa</taxon>
        <taxon>Ecdysozoa</taxon>
        <taxon>Arthropoda</taxon>
        <taxon>Hexapoda</taxon>
        <taxon>Insecta</taxon>
        <taxon>Pterygota</taxon>
        <taxon>Neoptera</taxon>
        <taxon>Endopterygota</taxon>
        <taxon>Lepidoptera</taxon>
        <taxon>Glossata</taxon>
        <taxon>Ditrysia</taxon>
        <taxon>Papilionoidea</taxon>
        <taxon>Nymphalidae</taxon>
        <taxon>Danainae</taxon>
        <taxon>Danaini</taxon>
        <taxon>Danaina</taxon>
        <taxon>Danaus</taxon>
        <taxon>Danaus</taxon>
    </lineage>
</organism>
<dbReference type="GO" id="GO:0019185">
    <property type="term" value="C:snRNA-activating protein complex"/>
    <property type="evidence" value="ECO:0007669"/>
    <property type="project" value="TreeGrafter"/>
</dbReference>
<feature type="non-terminal residue" evidence="1">
    <location>
        <position position="84"/>
    </location>
</feature>
<dbReference type="PANTHER" id="PTHR15131">
    <property type="entry name" value="SMALL NUCLEAR RNA ACTIVATING COMPLEX, POLYPEPTIDE 1"/>
    <property type="match status" value="1"/>
</dbReference>
<name>A0A212EYW3_DANPL</name>
<proteinExistence type="predicted"/>
<comment type="caution">
    <text evidence="1">The sequence shown here is derived from an EMBL/GenBank/DDBJ whole genome shotgun (WGS) entry which is preliminary data.</text>
</comment>
<dbReference type="Proteomes" id="UP000007151">
    <property type="component" value="Unassembled WGS sequence"/>
</dbReference>
<dbReference type="GO" id="GO:0042795">
    <property type="term" value="P:snRNA transcription by RNA polymerase II"/>
    <property type="evidence" value="ECO:0007669"/>
    <property type="project" value="TreeGrafter"/>
</dbReference>
<dbReference type="InParanoid" id="A0A212EYW3"/>
<dbReference type="InterPro" id="IPR019188">
    <property type="entry name" value="SNAPC1"/>
</dbReference>
<dbReference type="GO" id="GO:0043565">
    <property type="term" value="F:sequence-specific DNA binding"/>
    <property type="evidence" value="ECO:0007669"/>
    <property type="project" value="TreeGrafter"/>
</dbReference>
<dbReference type="GO" id="GO:0042796">
    <property type="term" value="P:snRNA transcription by RNA polymerase III"/>
    <property type="evidence" value="ECO:0007669"/>
    <property type="project" value="TreeGrafter"/>
</dbReference>
<evidence type="ECO:0000313" key="2">
    <source>
        <dbReference type="Proteomes" id="UP000007151"/>
    </source>
</evidence>
<sequence>MSRYSHHIYKVYIADGFATDCDELIHRCLQLSKLDYQEFCKIWKDLDFSMIFHGRNSGAEIAELSEELVYISKQYLLKNTENFE</sequence>
<dbReference type="KEGG" id="dpl:KGM_216155A"/>
<reference evidence="1 2" key="1">
    <citation type="journal article" date="2011" name="Cell">
        <title>The monarch butterfly genome yields insights into long-distance migration.</title>
        <authorList>
            <person name="Zhan S."/>
            <person name="Merlin C."/>
            <person name="Boore J.L."/>
            <person name="Reppert S.M."/>
        </authorList>
    </citation>
    <scope>NUCLEOTIDE SEQUENCE [LARGE SCALE GENOMIC DNA]</scope>
    <source>
        <strain evidence="1">F-2</strain>
    </source>
</reference>
<protein>
    <submittedName>
        <fullName evidence="1">snRNA-activating protein complex subunit 1</fullName>
    </submittedName>
</protein>
<accession>A0A212EYW3</accession>
<dbReference type="Pfam" id="PF09808">
    <property type="entry name" value="SNAPC1"/>
    <property type="match status" value="1"/>
</dbReference>
<dbReference type="PANTHER" id="PTHR15131:SF3">
    <property type="entry name" value="SNRNA-ACTIVATING PROTEIN COMPLEX SUBUNIT 1"/>
    <property type="match status" value="1"/>
</dbReference>
<gene>
    <name evidence="1" type="ORF">KGM_216155A</name>
</gene>
<evidence type="ECO:0000313" key="1">
    <source>
        <dbReference type="EMBL" id="OWR46698.1"/>
    </source>
</evidence>
<dbReference type="AlphaFoldDB" id="A0A212EYW3"/>